<keyword evidence="1" id="KW-0732">Signal</keyword>
<evidence type="ECO:0000313" key="2">
    <source>
        <dbReference type="EMBL" id="MBK1883261.1"/>
    </source>
</evidence>
<dbReference type="Gene3D" id="3.40.50.1820">
    <property type="entry name" value="alpha/beta hydrolase"/>
    <property type="match status" value="1"/>
</dbReference>
<feature type="signal peptide" evidence="1">
    <location>
        <begin position="1"/>
        <end position="22"/>
    </location>
</feature>
<dbReference type="PANTHER" id="PTHR48098:SF3">
    <property type="entry name" value="IRON(III) ENTEROBACTIN ESTERASE"/>
    <property type="match status" value="1"/>
</dbReference>
<dbReference type="InterPro" id="IPR029058">
    <property type="entry name" value="AB_hydrolase_fold"/>
</dbReference>
<keyword evidence="3" id="KW-1185">Reference proteome</keyword>
<gene>
    <name evidence="2" type="ORF">JIN85_12615</name>
</gene>
<proteinExistence type="predicted"/>
<evidence type="ECO:0000313" key="3">
    <source>
        <dbReference type="Proteomes" id="UP000603141"/>
    </source>
</evidence>
<dbReference type="SUPFAM" id="SSF53474">
    <property type="entry name" value="alpha/beta-Hydrolases"/>
    <property type="match status" value="1"/>
</dbReference>
<dbReference type="PANTHER" id="PTHR48098">
    <property type="entry name" value="ENTEROCHELIN ESTERASE-RELATED"/>
    <property type="match status" value="1"/>
</dbReference>
<name>A0A934S9C3_9BACT</name>
<feature type="chain" id="PRO_5036698846" evidence="1">
    <location>
        <begin position="23"/>
        <end position="320"/>
    </location>
</feature>
<dbReference type="Proteomes" id="UP000603141">
    <property type="component" value="Unassembled WGS sequence"/>
</dbReference>
<dbReference type="InterPro" id="IPR050583">
    <property type="entry name" value="Mycobacterial_A85_antigen"/>
</dbReference>
<comment type="caution">
    <text evidence="2">The sequence shown here is derived from an EMBL/GenBank/DDBJ whole genome shotgun (WGS) entry which is preliminary data.</text>
</comment>
<dbReference type="EMBL" id="JAENIJ010000019">
    <property type="protein sequence ID" value="MBK1883261.1"/>
    <property type="molecule type" value="Genomic_DNA"/>
</dbReference>
<evidence type="ECO:0000256" key="1">
    <source>
        <dbReference type="SAM" id="SignalP"/>
    </source>
</evidence>
<dbReference type="AlphaFoldDB" id="A0A934S9C3"/>
<organism evidence="2 3">
    <name type="scientific">Luteolibacter pohnpeiensis</name>
    <dbReference type="NCBI Taxonomy" id="454153"/>
    <lineage>
        <taxon>Bacteria</taxon>
        <taxon>Pseudomonadati</taxon>
        <taxon>Verrucomicrobiota</taxon>
        <taxon>Verrucomicrobiia</taxon>
        <taxon>Verrucomicrobiales</taxon>
        <taxon>Verrucomicrobiaceae</taxon>
        <taxon>Luteolibacter</taxon>
    </lineage>
</organism>
<dbReference type="Pfam" id="PF00756">
    <property type="entry name" value="Esterase"/>
    <property type="match status" value="1"/>
</dbReference>
<sequence length="320" mass="35577">MKVPILLSFASTLLMTANSLNAEATARSIEIGPDYQDAAELHITSEIQRGTIEKFVMESKDSALYPGIAKNREGTVPYSRKVAVYLPFNLDSNKTYPLLVVQDGTGYIDVVSKSLDALIAQKRVPAMVAILIASGGGDAQGSERGLEYDTLSGKYAEFIETEVIPRVEKDYKVKITTDPEGRATMGGSSGAAAAFTMAWFRPDLYHRVLSYSGTFVNQQSPLNPESPHGAWEYHENLIPNAAKKPIRIWMEVSEHDNGYDRDEASLHNWVMANDRMAEVLKAKGYEYRYVFAKDAGHTDGRVTKQTLPAALEWLWQSYPR</sequence>
<accession>A0A934S9C3</accession>
<protein>
    <submittedName>
        <fullName evidence="2">Esterase family protein</fullName>
    </submittedName>
</protein>
<reference evidence="2" key="1">
    <citation type="submission" date="2021-01" db="EMBL/GenBank/DDBJ databases">
        <title>Modified the classification status of verrucomicrobia.</title>
        <authorList>
            <person name="Feng X."/>
        </authorList>
    </citation>
    <scope>NUCLEOTIDE SEQUENCE</scope>
    <source>
        <strain evidence="2">KCTC 22041</strain>
    </source>
</reference>
<dbReference type="RefSeq" id="WP_200271205.1">
    <property type="nucleotide sequence ID" value="NZ_JAENIJ010000019.1"/>
</dbReference>
<dbReference type="InterPro" id="IPR000801">
    <property type="entry name" value="Esterase-like"/>
</dbReference>